<dbReference type="InterPro" id="IPR037883">
    <property type="entry name" value="Knr4/Smi1-like_sf"/>
</dbReference>
<protein>
    <recommendedName>
        <fullName evidence="3">SMI1/KNR4 family protein</fullName>
    </recommendedName>
</protein>
<accession>A0A543I760</accession>
<proteinExistence type="predicted"/>
<comment type="caution">
    <text evidence="1">The sequence shown here is derived from an EMBL/GenBank/DDBJ whole genome shotgun (WGS) entry which is preliminary data.</text>
</comment>
<sequence>MDGDAHGPSASSAPVTLSLPSLPKSVLELLVANIEGLHLATGVHVYGLGVIAEKNALHGIAGQCPGYVLVGDNGTHGFLVSLSDDLSVYSSELGALVPPFFQFVASSLREWVDSQG</sequence>
<evidence type="ECO:0008006" key="3">
    <source>
        <dbReference type="Google" id="ProtNLM"/>
    </source>
</evidence>
<reference evidence="1 2" key="1">
    <citation type="submission" date="2019-06" db="EMBL/GenBank/DDBJ databases">
        <title>Sequencing the genomes of 1000 actinobacteria strains.</title>
        <authorList>
            <person name="Klenk H.-P."/>
        </authorList>
    </citation>
    <scope>NUCLEOTIDE SEQUENCE [LARGE SCALE GENOMIC DNA]</scope>
    <source>
        <strain evidence="1 2">DSM 18031</strain>
    </source>
</reference>
<dbReference type="AlphaFoldDB" id="A0A543I760"/>
<organism evidence="1 2">
    <name type="scientific">Klugiella xanthotipulae</name>
    <dbReference type="NCBI Taxonomy" id="244735"/>
    <lineage>
        <taxon>Bacteria</taxon>
        <taxon>Bacillati</taxon>
        <taxon>Actinomycetota</taxon>
        <taxon>Actinomycetes</taxon>
        <taxon>Micrococcales</taxon>
        <taxon>Microbacteriaceae</taxon>
        <taxon>Klugiella</taxon>
    </lineage>
</organism>
<dbReference type="EMBL" id="VFPN01000001">
    <property type="protein sequence ID" value="TQM66379.1"/>
    <property type="molecule type" value="Genomic_DNA"/>
</dbReference>
<dbReference type="Proteomes" id="UP000318331">
    <property type="component" value="Unassembled WGS sequence"/>
</dbReference>
<name>A0A543I760_9MICO</name>
<dbReference type="Gene3D" id="3.40.1580.10">
    <property type="entry name" value="SMI1/KNR4-like"/>
    <property type="match status" value="1"/>
</dbReference>
<gene>
    <name evidence="1" type="ORF">FB466_1219</name>
</gene>
<evidence type="ECO:0000313" key="2">
    <source>
        <dbReference type="Proteomes" id="UP000318331"/>
    </source>
</evidence>
<keyword evidence="2" id="KW-1185">Reference proteome</keyword>
<evidence type="ECO:0000313" key="1">
    <source>
        <dbReference type="EMBL" id="TQM66379.1"/>
    </source>
</evidence>